<dbReference type="InterPro" id="IPR036388">
    <property type="entry name" value="WH-like_DNA-bd_sf"/>
</dbReference>
<dbReference type="AlphaFoldDB" id="A0A2W5WLN1"/>
<gene>
    <name evidence="3" type="ORF">DNL40_13915</name>
</gene>
<organism evidence="3 4">
    <name type="scientific">Xylanimonas oleitrophica</name>
    <dbReference type="NCBI Taxonomy" id="2607479"/>
    <lineage>
        <taxon>Bacteria</taxon>
        <taxon>Bacillati</taxon>
        <taxon>Actinomycetota</taxon>
        <taxon>Actinomycetes</taxon>
        <taxon>Micrococcales</taxon>
        <taxon>Promicromonosporaceae</taxon>
        <taxon>Xylanimonas</taxon>
    </lineage>
</organism>
<dbReference type="RefSeq" id="WP_111251868.1">
    <property type="nucleotide sequence ID" value="NZ_QKWH01000014.1"/>
</dbReference>
<dbReference type="SMART" id="SM00347">
    <property type="entry name" value="HTH_MARR"/>
    <property type="match status" value="1"/>
</dbReference>
<dbReference type="InterPro" id="IPR000835">
    <property type="entry name" value="HTH_MarR-typ"/>
</dbReference>
<dbReference type="GO" id="GO:0006950">
    <property type="term" value="P:response to stress"/>
    <property type="evidence" value="ECO:0007669"/>
    <property type="project" value="TreeGrafter"/>
</dbReference>
<dbReference type="PROSITE" id="PS50995">
    <property type="entry name" value="HTH_MARR_2"/>
    <property type="match status" value="1"/>
</dbReference>
<dbReference type="PRINTS" id="PR00598">
    <property type="entry name" value="HTHMARR"/>
</dbReference>
<dbReference type="PANTHER" id="PTHR33164:SF43">
    <property type="entry name" value="HTH-TYPE TRANSCRIPTIONAL REPRESSOR YETL"/>
    <property type="match status" value="1"/>
</dbReference>
<evidence type="ECO:0000313" key="3">
    <source>
        <dbReference type="EMBL" id="PZR51912.1"/>
    </source>
</evidence>
<proteinExistence type="predicted"/>
<dbReference type="Pfam" id="PF12802">
    <property type="entry name" value="MarR_2"/>
    <property type="match status" value="1"/>
</dbReference>
<dbReference type="PANTHER" id="PTHR33164">
    <property type="entry name" value="TRANSCRIPTIONAL REGULATOR, MARR FAMILY"/>
    <property type="match status" value="1"/>
</dbReference>
<name>A0A2W5WLN1_9MICO</name>
<dbReference type="EMBL" id="QKWH01000014">
    <property type="protein sequence ID" value="PZR51912.1"/>
    <property type="molecule type" value="Genomic_DNA"/>
</dbReference>
<feature type="domain" description="HTH marR-type" evidence="2">
    <location>
        <begin position="14"/>
        <end position="145"/>
    </location>
</feature>
<dbReference type="InterPro" id="IPR039422">
    <property type="entry name" value="MarR/SlyA-like"/>
</dbReference>
<dbReference type="Proteomes" id="UP000248783">
    <property type="component" value="Unassembled WGS sequence"/>
</dbReference>
<evidence type="ECO:0000259" key="2">
    <source>
        <dbReference type="PROSITE" id="PS50995"/>
    </source>
</evidence>
<dbReference type="GO" id="GO:0003700">
    <property type="term" value="F:DNA-binding transcription factor activity"/>
    <property type="evidence" value="ECO:0007669"/>
    <property type="project" value="InterPro"/>
</dbReference>
<feature type="region of interest" description="Disordered" evidence="1">
    <location>
        <begin position="143"/>
        <end position="164"/>
    </location>
</feature>
<dbReference type="Gene3D" id="1.10.10.10">
    <property type="entry name" value="Winged helix-like DNA-binding domain superfamily/Winged helix DNA-binding domain"/>
    <property type="match status" value="1"/>
</dbReference>
<accession>A0A2W5WLN1</accession>
<protein>
    <submittedName>
        <fullName evidence="3">MarR family transcriptional regulator</fullName>
    </submittedName>
</protein>
<reference evidence="3 4" key="1">
    <citation type="submission" date="2018-06" db="EMBL/GenBank/DDBJ databases">
        <title>Whole genome sequencing of a novel hydrocarbon degrading bacterial strain, PW21 isolated from oil contaminated produced water sample.</title>
        <authorList>
            <person name="Nagkirti P."/>
            <person name="Shaikh A."/>
            <person name="Gowdaman V."/>
            <person name="Engineer A.E."/>
            <person name="Dagar S."/>
            <person name="Dhakephalkar P.K."/>
        </authorList>
    </citation>
    <scope>NUCLEOTIDE SEQUENCE [LARGE SCALE GENOMIC DNA]</scope>
    <source>
        <strain evidence="3 4">PW21</strain>
    </source>
</reference>
<keyword evidence="4" id="KW-1185">Reference proteome</keyword>
<comment type="caution">
    <text evidence="3">The sequence shown here is derived from an EMBL/GenBank/DDBJ whole genome shotgun (WGS) entry which is preliminary data.</text>
</comment>
<dbReference type="SUPFAM" id="SSF46785">
    <property type="entry name" value="Winged helix' DNA-binding domain"/>
    <property type="match status" value="1"/>
</dbReference>
<dbReference type="InterPro" id="IPR036390">
    <property type="entry name" value="WH_DNA-bd_sf"/>
</dbReference>
<sequence length="164" mass="17675">MDPQRGTHVTDDVAGAFVEALTEASRALRRDAAASREGVTPGQTRLLRVLARAEGPLRAVDLATALDVAPRSVTSKVDQAEAEGHVRRLPDPQDRRVRLVELTDAGRDALRRVWAERRRGAATRLERLAPAEREELVRLLRAVAGSRGDGGAPAGPDVPRTRGG</sequence>
<evidence type="ECO:0000256" key="1">
    <source>
        <dbReference type="SAM" id="MobiDB-lite"/>
    </source>
</evidence>
<evidence type="ECO:0000313" key="4">
    <source>
        <dbReference type="Proteomes" id="UP000248783"/>
    </source>
</evidence>